<proteinExistence type="predicted"/>
<name>A0ABX0YII8_9PSED</name>
<evidence type="ECO:0000259" key="5">
    <source>
        <dbReference type="Pfam" id="PF20220"/>
    </source>
</evidence>
<dbReference type="Proteomes" id="UP000746535">
    <property type="component" value="Unassembled WGS sequence"/>
</dbReference>
<gene>
    <name evidence="6" type="ORF">HBH25_14160</name>
</gene>
<evidence type="ECO:0000313" key="7">
    <source>
        <dbReference type="Proteomes" id="UP000746535"/>
    </source>
</evidence>
<feature type="domain" description="Neuraminidase-like" evidence="4">
    <location>
        <begin position="1126"/>
        <end position="1260"/>
    </location>
</feature>
<reference evidence="6 7" key="1">
    <citation type="submission" date="2020-03" db="EMBL/GenBank/DDBJ databases">
        <authorList>
            <person name="Wang L."/>
            <person name="He N."/>
            <person name="Li Y."/>
            <person name="Fang Y."/>
            <person name="Zhang F."/>
        </authorList>
    </citation>
    <scope>NUCLEOTIDE SEQUENCE [LARGE SCALE GENOMIC DNA]</scope>
    <source>
        <strain evidence="7">hsmgli-8</strain>
    </source>
</reference>
<dbReference type="Pfam" id="PF20220">
    <property type="entry name" value="ABC_toxin_N"/>
    <property type="match status" value="1"/>
</dbReference>
<dbReference type="Pfam" id="PF03538">
    <property type="entry name" value="VRP1"/>
    <property type="match status" value="1"/>
</dbReference>
<protein>
    <recommendedName>
        <fullName evidence="8">Virulence plasmid A protein</fullName>
    </recommendedName>
</protein>
<evidence type="ECO:0000259" key="4">
    <source>
        <dbReference type="Pfam" id="PF18413"/>
    </source>
</evidence>
<evidence type="ECO:0000313" key="6">
    <source>
        <dbReference type="EMBL" id="NJP01991.1"/>
    </source>
</evidence>
<dbReference type="RefSeq" id="WP_168084565.1">
    <property type="nucleotide sequence ID" value="NZ_JAAVJI010000008.1"/>
</dbReference>
<evidence type="ECO:0000256" key="1">
    <source>
        <dbReference type="ARBA" id="ARBA00023026"/>
    </source>
</evidence>
<evidence type="ECO:0000259" key="3">
    <source>
        <dbReference type="Pfam" id="PF18276"/>
    </source>
</evidence>
<dbReference type="Pfam" id="PF18413">
    <property type="entry name" value="Neuraminidase"/>
    <property type="match status" value="1"/>
</dbReference>
<accession>A0ABX0YII8</accession>
<keyword evidence="7" id="KW-1185">Reference proteome</keyword>
<dbReference type="InterPro" id="IPR018003">
    <property type="entry name" value="Insecticidal_toxin/plasmid_vir"/>
</dbReference>
<comment type="caution">
    <text evidence="6">The sequence shown here is derived from an EMBL/GenBank/DDBJ whole genome shotgun (WGS) entry which is preliminary data.</text>
</comment>
<sequence>MPEQTATAYTYAKLFPEQLANPCRPDAPESNTGPIAYLHALYYKALELEGTSKSGNRITLAARRPDIVELVLDPQRLEQPVSALTLAIRTLARHAQERAGESVYLPEAMASAGQHACLPFHRAHEQTQAVLKHWQIPHLELLQKTGERYPSFCYKRLRTDELRQDMRNASGFSPALQTLLLDETPLRNTGDDWRKWYGMAEVEPKKAIASLLDVETYGRRTGLRFEQILEMLAVAGIDDNADAGYSLVHMSKAYRPASQPEIDKYHYGATYINARRKKPLTIKDANTNTGVKAQFGDLDYDCLSRMYQIIHLQRALGLPFAEVDLLLMSILRAEGQVGNWHLTPATLRAIGVFRYLNEAYEIKAEQFAALMCEVNPFGIGEQVPMLDRILDGLSASGLDAPEPLAIDDRAFDPTDQAKGQFQVVPTLAKVLGTDEPTTLFYLDKAKQALGVKGLTLSLKLLSSLYRLSRMHRLFKRSPQEGKALIALLGTTGADVWSHLAGTPVISDADSSDTLDTLVALSNLDQWLRRQEVSPSRLLEALSPIPTGQVALDSTLLAVIREHRGSIENVLKEKVSLGANDAAPVSEKEPGNFSAQQEQVATILTAMFGTPQNGIGLSTEHVPALVSWSGSDLATVLKAAITVTDPSSIASSKECLAATRCWLGLIRCCALSLLLRLSSGMIQALNDSPDVFDLEQDSNQALSLDLCYQFSRLRDWIQVCRGNGKDEKDAITYLADYGPHRLSTDSAELRAAAKALNALIGWSEDEVLEACPHVSMDTVVTDARPTFDDFLKEVTQEDRVAFENHKIEDFFRFFVVRYTGAYTYKDKALQLLVDKLRAFMERHPGPLLVTAKQYKQAYQPAVWIEHWKGVQADENEKVKRGYFPIAFEALADKPQTVHRSVSAASVPSTVSDIDLVLRLKEFSEKTGLACTSLLNFRALNETSAYLAYEGTSQLFLATLNASSSETVDTRVRECWRDALAGYLIAHWAPPQPDAVASVTSFDDLSSYCLCDIAIGSQVNTTLLNQAIGSLQHYLFRLLAHLEPGYATAPSAQSQKEWHSVLGQYNTWKRLMDEYNHPANLIHYANRPRKSVAFQELEVELNQGKMDTDLLHTAICGYLTKFERVSNLQVISGYLDSHDPKSGMYHFIAKTNTTPYEYYWRTFDISMRDEQERINPLAWSEWEKISLATTDPIAQNSHHDVIRPVVIAGRRYVFWVERGTTDLPDGKNANKTMAGKRKFSMNYAFQQSDGAWSTANELLSLDGYDRDGVWHNTNDSKNPNNFVKSEDYKPGLIVIVNQEGVRRNDPWLVALMYDSNKSSGTGLVKDADYYLEARDLLLLRSQSTSDIEGELVKSLLASYKDQHAVQHPYDGKPVIIECSLINEEEQWEYSLEWYKKPKQPVFTLDLHPSTDAESSLVAIAQYNQSGNMPGQTGRESKLTISVESADGVLHSASVHQGMYVESLQTKVTVPYSLKKEIKITLTYINYGKLVYKNTYTVAVKQYAKDEYWNISIVTNDAQAQYLDLGTADKINPPLQVSKIRLNTMFGKNLVARATQSVAKVLDWETQLLPEPSLDDPKATVEMDLHGANALYLRELFLHLPAMVAMRLTEQGQFEEAEDWYLSYLFNPYRHEADEHGRPAPWCTRPLAHVGTLRSVLRLGVDLISRVFVLSRHYQQAVYLSLLENWQQQGDHHYRQLTLSSLNQAWLCYQQALKVLGPLPESDTTSRWASVALDKLDSNDFRKPVNPRVRSLQATLESRLYNLRHGLTLDGKTLPPLDWNTERLDAFMPARGGISNAPRPYRSGQVALPHYRFRQLLPLAKAAAQQLSDFGRHYMKLMEDEFNTTLSVQLKEHDIKIADFAIRLQKELVDNARAKITILQLNHAKASAHKDHLNRLIDVGRSPMEEAATSMTWISNASKVMSVPFESVAAAGEAALPTIYGMAVGGNDPFAPLRATSIGLKTIADALGLVSNELATQAGYERRAVGWAFDKNQVEWDLKILDQELVEAKGELAATKLGLAQQQQDRQNLQEAYISMTTGFTIIPIYNWMVVRQGQIYGVAYDAVRSLCATLEEAWRQEIGDYRRGSFFDTTVWSENYKGMLIGESLLVDLQQMENEYLLKNERRLTNRKTFSLKKLFGTSEWEQLLKRDDKRVDPLSLKFAFKASHFDRNFPGQYLRQLKYVSVTISLKGKESISELSATLVQTGSTLLLEDKDDAASSLYPEPKASSGLGSNDKTLIAKAGQDPQLVLRNPSMRQQIALSSAIAEDGLGYEPGTWVYELMFHDGRYLPFEGTGAISEWTLDILGDEALLKDPTIIEDISINMVYTAKAGSDSFTQHVKKLLKEMK</sequence>
<feature type="domain" description="Tc toxin complex TcA C-terminal TcB-binding" evidence="3">
    <location>
        <begin position="2007"/>
        <end position="2324"/>
    </location>
</feature>
<feature type="coiled-coil region" evidence="2">
    <location>
        <begin position="1988"/>
        <end position="2029"/>
    </location>
</feature>
<keyword evidence="2" id="KW-0175">Coiled coil</keyword>
<feature type="domain" description="ABC toxin N-terminal" evidence="5">
    <location>
        <begin position="970"/>
        <end position="1096"/>
    </location>
</feature>
<keyword evidence="1" id="KW-0843">Virulence</keyword>
<organism evidence="6 7">
    <name type="scientific">Pseudomonas quercus</name>
    <dbReference type="NCBI Taxonomy" id="2722792"/>
    <lineage>
        <taxon>Bacteria</taxon>
        <taxon>Pseudomonadati</taxon>
        <taxon>Pseudomonadota</taxon>
        <taxon>Gammaproteobacteria</taxon>
        <taxon>Pseudomonadales</taxon>
        <taxon>Pseudomonadaceae</taxon>
        <taxon>Pseudomonas</taxon>
    </lineage>
</organism>
<dbReference type="Pfam" id="PF18276">
    <property type="entry name" value="TcA_TcB_BD"/>
    <property type="match status" value="1"/>
</dbReference>
<evidence type="ECO:0000256" key="2">
    <source>
        <dbReference type="SAM" id="Coils"/>
    </source>
</evidence>
<evidence type="ECO:0008006" key="8">
    <source>
        <dbReference type="Google" id="ProtNLM"/>
    </source>
</evidence>
<dbReference type="InterPro" id="IPR041079">
    <property type="entry name" value="Neuraminidase-like"/>
</dbReference>
<dbReference type="InterPro" id="IPR046839">
    <property type="entry name" value="ABC_toxin_N"/>
</dbReference>
<dbReference type="InterPro" id="IPR040840">
    <property type="entry name" value="TcA_TcB_BD"/>
</dbReference>
<dbReference type="EMBL" id="JAAVJI010000008">
    <property type="protein sequence ID" value="NJP01991.1"/>
    <property type="molecule type" value="Genomic_DNA"/>
</dbReference>